<gene>
    <name evidence="2" type="ORF">TPC1_30842</name>
</gene>
<organism evidence="2">
    <name type="scientific">Trepomonas sp. PC1</name>
    <dbReference type="NCBI Taxonomy" id="1076344"/>
    <lineage>
        <taxon>Eukaryota</taxon>
        <taxon>Metamonada</taxon>
        <taxon>Diplomonadida</taxon>
        <taxon>Hexamitidae</taxon>
        <taxon>Hexamitinae</taxon>
        <taxon>Trepomonas</taxon>
    </lineage>
</organism>
<feature type="non-terminal residue" evidence="2">
    <location>
        <position position="1"/>
    </location>
</feature>
<name>A0A146JY99_9EUKA</name>
<reference evidence="2" key="1">
    <citation type="submission" date="2015-07" db="EMBL/GenBank/DDBJ databases">
        <title>Adaptation to a free-living lifestyle via gene acquisitions in the diplomonad Trepomonas sp. PC1.</title>
        <authorList>
            <person name="Xu F."/>
            <person name="Jerlstrom-Hultqvist J."/>
            <person name="Kolisko M."/>
            <person name="Simpson A.G.B."/>
            <person name="Roger A.J."/>
            <person name="Svard S.G."/>
            <person name="Andersson J.O."/>
        </authorList>
    </citation>
    <scope>NUCLEOTIDE SEQUENCE</scope>
    <source>
        <strain evidence="2">PC1</strain>
    </source>
</reference>
<evidence type="ECO:0000313" key="2">
    <source>
        <dbReference type="EMBL" id="JAP89663.1"/>
    </source>
</evidence>
<dbReference type="AlphaFoldDB" id="A0A146JY99"/>
<sequence>YFNVQQIRQKENQYELRFDQLKTEIITNLVLKLQDPLFVDQFCYQIQQDPALISQISSDMDSQISDLEDSDILASDSDSTDSSIQHIQMAFSEQLLHTVDYQLYKWWSQNAQFFKRKVDKNQTFDLQLLKSEFCSLYQRTILDQEDELFNEIIAQMQHFLQKMLLQVQRQNNKLKINYIQQLYNKLTEIVAEDMSNRQQSQMDTLAEILTLGHFLLMQKTKLKLIIKLQKQCIELSQNPQLINFQKTIKDDLQTQNLQRLNSNKLFLYRQHFKCVYKLIQKSIKINKKGFYKLQQLKMYQAMRINQYNMNLMFFQRKLNKYKNIIQPDLQQLQIEKQSLIQKLNQIKTQTDKLTRKNPDLSIFLKKQNCNTLKRQVQILKVSQKQFLNFSEKSQTQIVDQKQILTYSLQKILQIKNKIKTLITLVNLQNQIVQNKISKKMQQFDDELFVELRQKMIDQVKMLKIRRQELE</sequence>
<keyword evidence="1" id="KW-0175">Coiled coil</keyword>
<protein>
    <submittedName>
        <fullName evidence="2">Uncharacterized protein</fullName>
    </submittedName>
</protein>
<evidence type="ECO:0000256" key="1">
    <source>
        <dbReference type="SAM" id="Coils"/>
    </source>
</evidence>
<dbReference type="EMBL" id="GDID01006943">
    <property type="protein sequence ID" value="JAP89663.1"/>
    <property type="molecule type" value="Transcribed_RNA"/>
</dbReference>
<feature type="non-terminal residue" evidence="2">
    <location>
        <position position="470"/>
    </location>
</feature>
<accession>A0A146JY99</accession>
<proteinExistence type="predicted"/>
<feature type="coiled-coil region" evidence="1">
    <location>
        <begin position="329"/>
        <end position="356"/>
    </location>
</feature>